<dbReference type="Proteomes" id="UP001209570">
    <property type="component" value="Unassembled WGS sequence"/>
</dbReference>
<dbReference type="GO" id="GO:0016787">
    <property type="term" value="F:hydrolase activity"/>
    <property type="evidence" value="ECO:0007669"/>
    <property type="project" value="UniProtKB-KW"/>
</dbReference>
<comment type="caution">
    <text evidence="6">The sequence shown here is derived from an EMBL/GenBank/DDBJ whole genome shotgun (WGS) entry which is preliminary data.</text>
</comment>
<evidence type="ECO:0000256" key="4">
    <source>
        <dbReference type="ARBA" id="ARBA00022833"/>
    </source>
</evidence>
<dbReference type="Pfam" id="PF17778">
    <property type="entry name" value="WHD_BLACT"/>
    <property type="match status" value="1"/>
</dbReference>
<accession>A0AAD5QA92</accession>
<proteinExistence type="inferred from homology"/>
<keyword evidence="4" id="KW-0862">Zinc</keyword>
<gene>
    <name evidence="6" type="ORF">P43SY_003028</name>
</gene>
<dbReference type="InterPro" id="IPR047921">
    <property type="entry name" value="LACTB2-like_MBL-fold"/>
</dbReference>
<keyword evidence="7" id="KW-1185">Reference proteome</keyword>
<sequence length="363" mass="40013">MWSWSTAALAAAVAGCSALAAAALVPTIKHRLRHPEVAAKIPLRAYVSFDVAVRFRSLLHSLGGVSSKLERIADVEQVAPGIIRVLGQNPGRMTLRGTNTYLLGDGPTRVLIDASDGNAEYMRHLLKVCAAHGVTAISDLLISHGHMDHIGGVLRVREAFPDVKIWKLMPEDDRTLRFSNDECATLLIRPLRPGQTFAIPQRTGALRAEYMPGHCADHVCFLLEDGADVALFSGDCILGEGSCVFDSLRDLMASLRRLRELAPTVIFPAHGPVVHRALDKINEYINHRQQREDEIIAAMKDVGRPVSSKELVSRIYEKLPTMLRIAAQRAVDKHLEKLVHDGVVKKARATWTLPARYDLESAR</sequence>
<keyword evidence="3" id="KW-0378">Hydrolase</keyword>
<dbReference type="GO" id="GO:0046872">
    <property type="term" value="F:metal ion binding"/>
    <property type="evidence" value="ECO:0007669"/>
    <property type="project" value="UniProtKB-KW"/>
</dbReference>
<dbReference type="InterPro" id="IPR036866">
    <property type="entry name" value="RibonucZ/Hydroxyglut_hydro"/>
</dbReference>
<feature type="domain" description="Metallo-beta-lactamase" evidence="5">
    <location>
        <begin position="97"/>
        <end position="270"/>
    </location>
</feature>
<dbReference type="FunFam" id="3.60.15.10:FF:000041">
    <property type="entry name" value="Metallo-beta-lactamase domain protein"/>
    <property type="match status" value="1"/>
</dbReference>
<comment type="similarity">
    <text evidence="1">Belongs to the metallo-beta-lactamase superfamily. Glyoxalase II family.</text>
</comment>
<dbReference type="Gene3D" id="1.10.10.10">
    <property type="entry name" value="Winged helix-like DNA-binding domain superfamily/Winged helix DNA-binding domain"/>
    <property type="match status" value="1"/>
</dbReference>
<dbReference type="EMBL" id="JAKCXM010000076">
    <property type="protein sequence ID" value="KAJ0403723.1"/>
    <property type="molecule type" value="Genomic_DNA"/>
</dbReference>
<protein>
    <recommendedName>
        <fullName evidence="5">Metallo-beta-lactamase domain-containing protein</fullName>
    </recommendedName>
</protein>
<evidence type="ECO:0000256" key="1">
    <source>
        <dbReference type="ARBA" id="ARBA00006759"/>
    </source>
</evidence>
<dbReference type="InterPro" id="IPR001279">
    <property type="entry name" value="Metallo-B-lactamas"/>
</dbReference>
<dbReference type="AlphaFoldDB" id="A0AAD5QA92"/>
<evidence type="ECO:0000256" key="2">
    <source>
        <dbReference type="ARBA" id="ARBA00022723"/>
    </source>
</evidence>
<reference evidence="6" key="1">
    <citation type="submission" date="2021-12" db="EMBL/GenBank/DDBJ databases">
        <title>Prjna785345.</title>
        <authorList>
            <person name="Rujirawat T."/>
            <person name="Krajaejun T."/>
        </authorList>
    </citation>
    <scope>NUCLEOTIDE SEQUENCE</scope>
    <source>
        <strain evidence="6">Pi057C3</strain>
    </source>
</reference>
<dbReference type="PANTHER" id="PTHR23131:SF0">
    <property type="entry name" value="ENDORIBONUCLEASE LACTB2"/>
    <property type="match status" value="1"/>
</dbReference>
<dbReference type="CDD" id="cd07722">
    <property type="entry name" value="LACTB2-like_MBL-fold"/>
    <property type="match status" value="1"/>
</dbReference>
<dbReference type="Gene3D" id="3.60.15.10">
    <property type="entry name" value="Ribonuclease Z/Hydroxyacylglutathione hydrolase-like"/>
    <property type="match status" value="1"/>
</dbReference>
<evidence type="ECO:0000259" key="5">
    <source>
        <dbReference type="SMART" id="SM00849"/>
    </source>
</evidence>
<dbReference type="SUPFAM" id="SSF56281">
    <property type="entry name" value="Metallo-hydrolase/oxidoreductase"/>
    <property type="match status" value="1"/>
</dbReference>
<evidence type="ECO:0000313" key="7">
    <source>
        <dbReference type="Proteomes" id="UP001209570"/>
    </source>
</evidence>
<dbReference type="InterPro" id="IPR036388">
    <property type="entry name" value="WH-like_DNA-bd_sf"/>
</dbReference>
<evidence type="ECO:0000313" key="6">
    <source>
        <dbReference type="EMBL" id="KAJ0403723.1"/>
    </source>
</evidence>
<dbReference type="SMART" id="SM00849">
    <property type="entry name" value="Lactamase_B"/>
    <property type="match status" value="1"/>
</dbReference>
<dbReference type="InterPro" id="IPR050662">
    <property type="entry name" value="Sec-metab_biosynth-thioest"/>
</dbReference>
<dbReference type="Pfam" id="PF00753">
    <property type="entry name" value="Lactamase_B"/>
    <property type="match status" value="1"/>
</dbReference>
<name>A0AAD5QA92_PYTIN</name>
<dbReference type="InterPro" id="IPR041516">
    <property type="entry name" value="LACTB2_WH"/>
</dbReference>
<dbReference type="PANTHER" id="PTHR23131">
    <property type="entry name" value="ENDORIBONUCLEASE LACTB2"/>
    <property type="match status" value="1"/>
</dbReference>
<evidence type="ECO:0000256" key="3">
    <source>
        <dbReference type="ARBA" id="ARBA00022801"/>
    </source>
</evidence>
<keyword evidence="2" id="KW-0479">Metal-binding</keyword>
<organism evidence="6 7">
    <name type="scientific">Pythium insidiosum</name>
    <name type="common">Pythiosis disease agent</name>
    <dbReference type="NCBI Taxonomy" id="114742"/>
    <lineage>
        <taxon>Eukaryota</taxon>
        <taxon>Sar</taxon>
        <taxon>Stramenopiles</taxon>
        <taxon>Oomycota</taxon>
        <taxon>Peronosporomycetes</taxon>
        <taxon>Pythiales</taxon>
        <taxon>Pythiaceae</taxon>
        <taxon>Pythium</taxon>
    </lineage>
</organism>